<accession>A0A4S8PKN3</accession>
<comment type="caution">
    <text evidence="2">The sequence shown here is derived from an EMBL/GenBank/DDBJ whole genome shotgun (WGS) entry which is preliminary data.</text>
</comment>
<evidence type="ECO:0000313" key="2">
    <source>
        <dbReference type="EMBL" id="THV31323.1"/>
    </source>
</evidence>
<gene>
    <name evidence="2" type="ORF">E9998_02845</name>
</gene>
<dbReference type="AlphaFoldDB" id="A0A4S8PKN3"/>
<proteinExistence type="predicted"/>
<evidence type="ECO:0000256" key="1">
    <source>
        <dbReference type="SAM" id="SignalP"/>
    </source>
</evidence>
<dbReference type="Proteomes" id="UP000305792">
    <property type="component" value="Unassembled WGS sequence"/>
</dbReference>
<dbReference type="PROSITE" id="PS51257">
    <property type="entry name" value="PROKAR_LIPOPROTEIN"/>
    <property type="match status" value="1"/>
</dbReference>
<dbReference type="OrthoDB" id="5183898at2"/>
<organism evidence="2 3">
    <name type="scientific">Glycomyces paridis</name>
    <dbReference type="NCBI Taxonomy" id="2126555"/>
    <lineage>
        <taxon>Bacteria</taxon>
        <taxon>Bacillati</taxon>
        <taxon>Actinomycetota</taxon>
        <taxon>Actinomycetes</taxon>
        <taxon>Glycomycetales</taxon>
        <taxon>Glycomycetaceae</taxon>
        <taxon>Glycomyces</taxon>
    </lineage>
</organism>
<dbReference type="EMBL" id="STGX01000002">
    <property type="protein sequence ID" value="THV31323.1"/>
    <property type="molecule type" value="Genomic_DNA"/>
</dbReference>
<evidence type="ECO:0000313" key="3">
    <source>
        <dbReference type="Proteomes" id="UP000305792"/>
    </source>
</evidence>
<protein>
    <submittedName>
        <fullName evidence="2">Uncharacterized protein</fullName>
    </submittedName>
</protein>
<keyword evidence="3" id="KW-1185">Reference proteome</keyword>
<keyword evidence="1" id="KW-0732">Signal</keyword>
<name>A0A4S8PKN3_9ACTN</name>
<feature type="chain" id="PRO_5039408323" evidence="1">
    <location>
        <begin position="22"/>
        <end position="310"/>
    </location>
</feature>
<dbReference type="RefSeq" id="WP_136528196.1">
    <property type="nucleotide sequence ID" value="NZ_STGX01000002.1"/>
</dbReference>
<sequence length="310" mass="32950">MSPLRTVAIAAALTAALGACARPAAEPDRTAPIDTDGPGYVQPGTAYWEDWTVPDATVLLGTPFPEQPWDAPGMPEDPEPVSATLLLTGDSHEAMRDLHAQIEAHGLKAATTDDAEAICEDGEPYECELYGIGTDGYAKISATLTAYERPARGEPHPRLVVSFGTYSWFDANDMHWRPAPEPPQGDSGIEIPELPADDLGHGSELPYFGKEEPLGTVPEDGRLLAPPHNPSATYGFSGIFALETEAFGHMEALAEAAATGERYPDLELASGDLRSRRVTYDGSGGGCQVDLDLLTLADGASYARLKVVCD</sequence>
<reference evidence="2 3" key="1">
    <citation type="journal article" date="2018" name="Int. J. Syst. Evol. Microbiol.">
        <title>Glycomyces paridis sp. nov., isolated from the medicinal plant Paris polyphylla.</title>
        <authorList>
            <person name="Fang X.M."/>
            <person name="Bai J.L."/>
            <person name="Su J."/>
            <person name="Zhao L.L."/>
            <person name="Liu H.Y."/>
            <person name="Ma B.P."/>
            <person name="Zhang Y.Q."/>
            <person name="Yu L.Y."/>
        </authorList>
    </citation>
    <scope>NUCLEOTIDE SEQUENCE [LARGE SCALE GENOMIC DNA]</scope>
    <source>
        <strain evidence="2 3">CPCC 204357</strain>
    </source>
</reference>
<feature type="signal peptide" evidence="1">
    <location>
        <begin position="1"/>
        <end position="21"/>
    </location>
</feature>